<dbReference type="AlphaFoldDB" id="A0A1J5RKA2"/>
<organism evidence="1">
    <name type="scientific">mine drainage metagenome</name>
    <dbReference type="NCBI Taxonomy" id="410659"/>
    <lineage>
        <taxon>unclassified sequences</taxon>
        <taxon>metagenomes</taxon>
        <taxon>ecological metagenomes</taxon>
    </lineage>
</organism>
<dbReference type="EMBL" id="MLJW01000232">
    <property type="protein sequence ID" value="OIQ92407.1"/>
    <property type="molecule type" value="Genomic_DNA"/>
</dbReference>
<gene>
    <name evidence="1" type="ORF">GALL_256280</name>
</gene>
<reference evidence="1" key="1">
    <citation type="submission" date="2016-10" db="EMBL/GenBank/DDBJ databases">
        <title>Sequence of Gallionella enrichment culture.</title>
        <authorList>
            <person name="Poehlein A."/>
            <person name="Muehling M."/>
            <person name="Daniel R."/>
        </authorList>
    </citation>
    <scope>NUCLEOTIDE SEQUENCE</scope>
</reference>
<accession>A0A1J5RKA2</accession>
<name>A0A1J5RKA2_9ZZZZ</name>
<evidence type="ECO:0000313" key="1">
    <source>
        <dbReference type="EMBL" id="OIQ92407.1"/>
    </source>
</evidence>
<proteinExistence type="predicted"/>
<comment type="caution">
    <text evidence="1">The sequence shown here is derived from an EMBL/GenBank/DDBJ whole genome shotgun (WGS) entry which is preliminary data.</text>
</comment>
<protein>
    <submittedName>
        <fullName evidence="1">Uncharacterized protein</fullName>
    </submittedName>
</protein>
<sequence length="210" mass="23974">MKLDKQDWRKLQTPLLVLGVVVITVCGLFAAAQVYSTNQETAMQTQKNQLNAARQRYQSSGAEKDMITAYFPLYQALISKGFVGEERRIEWVEELRAQHNIHKLFGIKYSISPQTEYKPTFMTDLGSFVLHRSIMKLDLDMLHEGDLLQLTESLNSKKTSPFMLRDCEITRLNGSSVFSHQLIANLHAQCELDWLTLREPATAIQPEVSP</sequence>